<feature type="region of interest" description="Disordered" evidence="1">
    <location>
        <begin position="52"/>
        <end position="155"/>
    </location>
</feature>
<dbReference type="Proteomes" id="UP001211907">
    <property type="component" value="Unassembled WGS sequence"/>
</dbReference>
<dbReference type="EMBL" id="JADGJH010001084">
    <property type="protein sequence ID" value="KAJ3119211.1"/>
    <property type="molecule type" value="Genomic_DNA"/>
</dbReference>
<evidence type="ECO:0000313" key="2">
    <source>
        <dbReference type="EMBL" id="KAJ3119211.1"/>
    </source>
</evidence>
<reference evidence="2" key="1">
    <citation type="submission" date="2020-05" db="EMBL/GenBank/DDBJ databases">
        <title>Phylogenomic resolution of chytrid fungi.</title>
        <authorList>
            <person name="Stajich J.E."/>
            <person name="Amses K."/>
            <person name="Simmons R."/>
            <person name="Seto K."/>
            <person name="Myers J."/>
            <person name="Bonds A."/>
            <person name="Quandt C.A."/>
            <person name="Barry K."/>
            <person name="Liu P."/>
            <person name="Grigoriev I."/>
            <person name="Longcore J.E."/>
            <person name="James T.Y."/>
        </authorList>
    </citation>
    <scope>NUCLEOTIDE SEQUENCE</scope>
    <source>
        <strain evidence="2">JEL0513</strain>
    </source>
</reference>
<gene>
    <name evidence="2" type="ORF">HK100_000421</name>
</gene>
<sequence>MDTIDTTSTLSDSKTEQRPIITVKVIVENSEAELATAILAATTAATKVEWELSPSSRQEKANSSDNNSIISISGNSANTNTSTSSTKGVKREPTVLPAYTCAPPDYPPHSKSAPAGPSLGLANPASPANPLNPLDPSNPSNSSNPSTTKQSASPFNSWRVSLARATSNLKPSDAFQTLLQKQRVKYRQSAFFPSTTTVTSDTTTTTTNPRSRSRSRPNTPAENGSPEIMPPLPSVPPVIVAQSIEAPIPTWGNRPWPPITTDQHRQYYQMKQEWLKQKPPPSQF</sequence>
<feature type="compositionally biased region" description="Low complexity" evidence="1">
    <location>
        <begin position="194"/>
        <end position="220"/>
    </location>
</feature>
<proteinExistence type="predicted"/>
<feature type="compositionally biased region" description="Low complexity" evidence="1">
    <location>
        <begin position="63"/>
        <end position="86"/>
    </location>
</feature>
<protein>
    <submittedName>
        <fullName evidence="2">Uncharacterized protein</fullName>
    </submittedName>
</protein>
<organism evidence="2 3">
    <name type="scientific">Physocladia obscura</name>
    <dbReference type="NCBI Taxonomy" id="109957"/>
    <lineage>
        <taxon>Eukaryota</taxon>
        <taxon>Fungi</taxon>
        <taxon>Fungi incertae sedis</taxon>
        <taxon>Chytridiomycota</taxon>
        <taxon>Chytridiomycota incertae sedis</taxon>
        <taxon>Chytridiomycetes</taxon>
        <taxon>Chytridiales</taxon>
        <taxon>Chytriomycetaceae</taxon>
        <taxon>Physocladia</taxon>
    </lineage>
</organism>
<feature type="compositionally biased region" description="Low complexity" evidence="1">
    <location>
        <begin position="121"/>
        <end position="146"/>
    </location>
</feature>
<evidence type="ECO:0000313" key="3">
    <source>
        <dbReference type="Proteomes" id="UP001211907"/>
    </source>
</evidence>
<dbReference type="AlphaFoldDB" id="A0AAD5SYN1"/>
<name>A0AAD5SYN1_9FUNG</name>
<feature type="region of interest" description="Disordered" evidence="1">
    <location>
        <begin position="194"/>
        <end position="234"/>
    </location>
</feature>
<comment type="caution">
    <text evidence="2">The sequence shown here is derived from an EMBL/GenBank/DDBJ whole genome shotgun (WGS) entry which is preliminary data.</text>
</comment>
<accession>A0AAD5SYN1</accession>
<keyword evidence="3" id="KW-1185">Reference proteome</keyword>
<evidence type="ECO:0000256" key="1">
    <source>
        <dbReference type="SAM" id="MobiDB-lite"/>
    </source>
</evidence>